<keyword evidence="3" id="KW-1185">Reference proteome</keyword>
<proteinExistence type="predicted"/>
<sequence>MDGGNGSEQDARKEEAQSFDEDSEWEKTRQAEERLEGLRCLMIAANSNEEGNKICKDLVPVDGDKQNTVAIGSSVVLREDLEPFL</sequence>
<evidence type="ECO:0000313" key="2">
    <source>
        <dbReference type="EMBL" id="PON63802.1"/>
    </source>
</evidence>
<dbReference type="InParanoid" id="A0A2P5CS17"/>
<evidence type="ECO:0000313" key="3">
    <source>
        <dbReference type="Proteomes" id="UP000237000"/>
    </source>
</evidence>
<evidence type="ECO:0000256" key="1">
    <source>
        <dbReference type="SAM" id="MobiDB-lite"/>
    </source>
</evidence>
<comment type="caution">
    <text evidence="2">The sequence shown here is derived from an EMBL/GenBank/DDBJ whole genome shotgun (WGS) entry which is preliminary data.</text>
</comment>
<accession>A0A2P5CS17</accession>
<feature type="region of interest" description="Disordered" evidence="1">
    <location>
        <begin position="1"/>
        <end position="31"/>
    </location>
</feature>
<dbReference type="AlphaFoldDB" id="A0A2P5CS17"/>
<name>A0A2P5CS17_TREOI</name>
<dbReference type="Proteomes" id="UP000237000">
    <property type="component" value="Unassembled WGS sequence"/>
</dbReference>
<reference evidence="3" key="1">
    <citation type="submission" date="2016-06" db="EMBL/GenBank/DDBJ databases">
        <title>Parallel loss of symbiosis genes in relatives of nitrogen-fixing non-legume Parasponia.</title>
        <authorList>
            <person name="Van Velzen R."/>
            <person name="Holmer R."/>
            <person name="Bu F."/>
            <person name="Rutten L."/>
            <person name="Van Zeijl A."/>
            <person name="Liu W."/>
            <person name="Santuari L."/>
            <person name="Cao Q."/>
            <person name="Sharma T."/>
            <person name="Shen D."/>
            <person name="Roswanjaya Y."/>
            <person name="Wardhani T."/>
            <person name="Kalhor M.S."/>
            <person name="Jansen J."/>
            <person name="Van den Hoogen J."/>
            <person name="Gungor B."/>
            <person name="Hartog M."/>
            <person name="Hontelez J."/>
            <person name="Verver J."/>
            <person name="Yang W.-C."/>
            <person name="Schijlen E."/>
            <person name="Repin R."/>
            <person name="Schilthuizen M."/>
            <person name="Schranz E."/>
            <person name="Heidstra R."/>
            <person name="Miyata K."/>
            <person name="Fedorova E."/>
            <person name="Kohlen W."/>
            <person name="Bisseling T."/>
            <person name="Smit S."/>
            <person name="Geurts R."/>
        </authorList>
    </citation>
    <scope>NUCLEOTIDE SEQUENCE [LARGE SCALE GENOMIC DNA]</scope>
    <source>
        <strain evidence="3">cv. RG33-2</strain>
    </source>
</reference>
<organism evidence="2 3">
    <name type="scientific">Trema orientale</name>
    <name type="common">Charcoal tree</name>
    <name type="synonym">Celtis orientalis</name>
    <dbReference type="NCBI Taxonomy" id="63057"/>
    <lineage>
        <taxon>Eukaryota</taxon>
        <taxon>Viridiplantae</taxon>
        <taxon>Streptophyta</taxon>
        <taxon>Embryophyta</taxon>
        <taxon>Tracheophyta</taxon>
        <taxon>Spermatophyta</taxon>
        <taxon>Magnoliopsida</taxon>
        <taxon>eudicotyledons</taxon>
        <taxon>Gunneridae</taxon>
        <taxon>Pentapetalae</taxon>
        <taxon>rosids</taxon>
        <taxon>fabids</taxon>
        <taxon>Rosales</taxon>
        <taxon>Cannabaceae</taxon>
        <taxon>Trema</taxon>
    </lineage>
</organism>
<dbReference type="EMBL" id="JXTC01000333">
    <property type="protein sequence ID" value="PON63802.1"/>
    <property type="molecule type" value="Genomic_DNA"/>
</dbReference>
<gene>
    <name evidence="2" type="ORF">TorRG33x02_275120</name>
</gene>
<protein>
    <submittedName>
        <fullName evidence="2">Uncharacterized protein</fullName>
    </submittedName>
</protein>